<sequence>MGVSDRIERCVCCDGDLCCDCMQVLSGKELEPTWIVRYPELHVLCKGCHAKRYWGKDNDGTKRGGEEKWAAKPQDLPKGDCDCGG</sequence>
<evidence type="ECO:0000256" key="1">
    <source>
        <dbReference type="SAM" id="MobiDB-lite"/>
    </source>
</evidence>
<name>A0A0F8Z2T9_9ZZZZ</name>
<gene>
    <name evidence="2" type="ORF">LCGC14_2747650</name>
</gene>
<dbReference type="AlphaFoldDB" id="A0A0F8Z2T9"/>
<feature type="region of interest" description="Disordered" evidence="1">
    <location>
        <begin position="56"/>
        <end position="85"/>
    </location>
</feature>
<accession>A0A0F8Z2T9</accession>
<comment type="caution">
    <text evidence="2">The sequence shown here is derived from an EMBL/GenBank/DDBJ whole genome shotgun (WGS) entry which is preliminary data.</text>
</comment>
<proteinExistence type="predicted"/>
<organism evidence="2">
    <name type="scientific">marine sediment metagenome</name>
    <dbReference type="NCBI Taxonomy" id="412755"/>
    <lineage>
        <taxon>unclassified sequences</taxon>
        <taxon>metagenomes</taxon>
        <taxon>ecological metagenomes</taxon>
    </lineage>
</organism>
<evidence type="ECO:0000313" key="2">
    <source>
        <dbReference type="EMBL" id="KKK87993.1"/>
    </source>
</evidence>
<dbReference type="EMBL" id="LAZR01050156">
    <property type="protein sequence ID" value="KKK87993.1"/>
    <property type="molecule type" value="Genomic_DNA"/>
</dbReference>
<reference evidence="2" key="1">
    <citation type="journal article" date="2015" name="Nature">
        <title>Complex archaea that bridge the gap between prokaryotes and eukaryotes.</title>
        <authorList>
            <person name="Spang A."/>
            <person name="Saw J.H."/>
            <person name="Jorgensen S.L."/>
            <person name="Zaremba-Niedzwiedzka K."/>
            <person name="Martijn J."/>
            <person name="Lind A.E."/>
            <person name="van Eijk R."/>
            <person name="Schleper C."/>
            <person name="Guy L."/>
            <person name="Ettema T.J."/>
        </authorList>
    </citation>
    <scope>NUCLEOTIDE SEQUENCE</scope>
</reference>
<protein>
    <submittedName>
        <fullName evidence="2">Uncharacterized protein</fullName>
    </submittedName>
</protein>